<dbReference type="EMBL" id="LT598485">
    <property type="protein sequence ID" value="SCW00280.1"/>
    <property type="molecule type" value="Genomic_DNA"/>
</dbReference>
<evidence type="ECO:0000313" key="1">
    <source>
        <dbReference type="EMBL" id="SCW00280.1"/>
    </source>
</evidence>
<dbReference type="Proteomes" id="UP000190831">
    <property type="component" value="Chromosome C"/>
</dbReference>
<dbReference type="AlphaFoldDB" id="A0A1G4M8Y1"/>
<dbReference type="STRING" id="4955.A0A1G4M8Y1"/>
<gene>
    <name evidence="1" type="ORF">LAFE_0C00672G</name>
</gene>
<keyword evidence="2" id="KW-1185">Reference proteome</keyword>
<reference evidence="1 2" key="1">
    <citation type="submission" date="2016-03" db="EMBL/GenBank/DDBJ databases">
        <authorList>
            <person name="Devillers H."/>
        </authorList>
    </citation>
    <scope>NUCLEOTIDE SEQUENCE [LARGE SCALE GENOMIC DNA]</scope>
    <source>
        <strain evidence="1">CBS 6772</strain>
    </source>
</reference>
<protein>
    <submittedName>
        <fullName evidence="1">LAFE_0C00672g1_1</fullName>
    </submittedName>
</protein>
<sequence length="422" mass="48614">MRYCGWRSTWYRRSILQKWYSTNTSAFCSLFSTSSAQTSLRRKQRTMDMGRTLWRYFNAPGNLMFVTTNLVTLVGMMSYTTIHELTREQTGVEQINQDAEKILIETGDKSAENEPFKRYSEKDIRIHKGDPPISSYSQHAKMSLFHLFYSFYTYHGVLSAGKEAGTDWNREIAMIKESVYQNKRKTISPYVFYQLWKQQFGEVLTNLSKSQQYHSPNWGEYPAGLQKICQAIYDNELRTLDDFIDLYNTVSVSSLKMLLQAWLYDNSYLFKVSTKTDNEVFYRDLLKASSTDRVLFDRYASILLNNDNPRRKTFFNSHPKNGVLTASLETVIQTLNGTVTLAKTALDKTTYNDWIIQLVSMIRRNCIISKEQKGSQAVRIILSDDHTDHLLASPAERSACYKLVSNNTEAMAALGAISELGD</sequence>
<dbReference type="OrthoDB" id="4057244at2759"/>
<dbReference type="OMA" id="ILINDSM"/>
<proteinExistence type="predicted"/>
<name>A0A1G4M8Y1_LACFM</name>
<evidence type="ECO:0000313" key="2">
    <source>
        <dbReference type="Proteomes" id="UP000190831"/>
    </source>
</evidence>
<organism evidence="1 2">
    <name type="scientific">Lachancea fermentati</name>
    <name type="common">Zygosaccharomyces fermentati</name>
    <dbReference type="NCBI Taxonomy" id="4955"/>
    <lineage>
        <taxon>Eukaryota</taxon>
        <taxon>Fungi</taxon>
        <taxon>Dikarya</taxon>
        <taxon>Ascomycota</taxon>
        <taxon>Saccharomycotina</taxon>
        <taxon>Saccharomycetes</taxon>
        <taxon>Saccharomycetales</taxon>
        <taxon>Saccharomycetaceae</taxon>
        <taxon>Lachancea</taxon>
    </lineage>
</organism>
<accession>A0A1G4M8Y1</accession>